<comment type="caution">
    <text evidence="2">The sequence shown here is derived from an EMBL/GenBank/DDBJ whole genome shotgun (WGS) entry which is preliminary data.</text>
</comment>
<protein>
    <submittedName>
        <fullName evidence="2">Uncharacterized protein</fullName>
    </submittedName>
</protein>
<keyword evidence="3" id="KW-1185">Reference proteome</keyword>
<dbReference type="OrthoDB" id="102146at2759"/>
<evidence type="ECO:0000313" key="3">
    <source>
        <dbReference type="Proteomes" id="UP000694044"/>
    </source>
</evidence>
<proteinExistence type="predicted"/>
<evidence type="ECO:0000256" key="1">
    <source>
        <dbReference type="SAM" id="MobiDB-lite"/>
    </source>
</evidence>
<accession>A0A8T1VXS2</accession>
<gene>
    <name evidence="2" type="ORF">PHYPSEUDO_000644</name>
</gene>
<sequence>MPAGQNGGDIHLAFAMRALRHIRSAVNDAYDGIRRLRQQFRDAEESIRRQAREIDMLTTSLRRIRQGREPVSESDSDTKDDEVWGFHRRADQGYRNSSIT</sequence>
<name>A0A8T1VXS2_9STRA</name>
<reference evidence="2" key="1">
    <citation type="submission" date="2021-02" db="EMBL/GenBank/DDBJ databases">
        <authorList>
            <person name="Palmer J.M."/>
        </authorList>
    </citation>
    <scope>NUCLEOTIDE SEQUENCE</scope>
    <source>
        <strain evidence="2">SCRP734</strain>
    </source>
</reference>
<dbReference type="EMBL" id="JAGDFM010000107">
    <property type="protein sequence ID" value="KAG7386137.1"/>
    <property type="molecule type" value="Genomic_DNA"/>
</dbReference>
<feature type="region of interest" description="Disordered" evidence="1">
    <location>
        <begin position="65"/>
        <end position="87"/>
    </location>
</feature>
<dbReference type="Proteomes" id="UP000694044">
    <property type="component" value="Unassembled WGS sequence"/>
</dbReference>
<evidence type="ECO:0000313" key="2">
    <source>
        <dbReference type="EMBL" id="KAG7386137.1"/>
    </source>
</evidence>
<dbReference type="AlphaFoldDB" id="A0A8T1VXS2"/>
<organism evidence="2 3">
    <name type="scientific">Phytophthora pseudosyringae</name>
    <dbReference type="NCBI Taxonomy" id="221518"/>
    <lineage>
        <taxon>Eukaryota</taxon>
        <taxon>Sar</taxon>
        <taxon>Stramenopiles</taxon>
        <taxon>Oomycota</taxon>
        <taxon>Peronosporomycetes</taxon>
        <taxon>Peronosporales</taxon>
        <taxon>Peronosporaceae</taxon>
        <taxon>Phytophthora</taxon>
    </lineage>
</organism>